<dbReference type="Gene3D" id="2.20.200.10">
    <property type="entry name" value="Outer membrane efflux proteins (OEP)"/>
    <property type="match status" value="1"/>
</dbReference>
<keyword evidence="2" id="KW-1134">Transmembrane beta strand</keyword>
<reference evidence="4 5" key="1">
    <citation type="submission" date="2024-06" db="EMBL/GenBank/DDBJ databases">
        <title>Genomic Encyclopedia of Type Strains, Phase IV (KMG-IV): sequencing the most valuable type-strain genomes for metagenomic binning, comparative biology and taxonomic classification.</title>
        <authorList>
            <person name="Goeker M."/>
        </authorList>
    </citation>
    <scope>NUCLEOTIDE SEQUENCE [LARGE SCALE GENOMIC DNA]</scope>
    <source>
        <strain evidence="4 5">DSM 105042</strain>
    </source>
</reference>
<dbReference type="EMBL" id="JBEPLJ010000005">
    <property type="protein sequence ID" value="MET3585568.1"/>
    <property type="molecule type" value="Genomic_DNA"/>
</dbReference>
<accession>A0ABV2H4V6</accession>
<dbReference type="SUPFAM" id="SSF56954">
    <property type="entry name" value="Outer membrane efflux proteins (OEP)"/>
    <property type="match status" value="1"/>
</dbReference>
<keyword evidence="2" id="KW-0449">Lipoprotein</keyword>
<dbReference type="RefSeq" id="WP_247243513.1">
    <property type="nucleotide sequence ID" value="NZ_JALJRA010000005.1"/>
</dbReference>
<keyword evidence="2" id="KW-0732">Signal</keyword>
<evidence type="ECO:0000313" key="5">
    <source>
        <dbReference type="Proteomes" id="UP001549031"/>
    </source>
</evidence>
<keyword evidence="5" id="KW-1185">Reference proteome</keyword>
<feature type="signal peptide" evidence="2">
    <location>
        <begin position="1"/>
        <end position="21"/>
    </location>
</feature>
<evidence type="ECO:0000256" key="2">
    <source>
        <dbReference type="RuleBase" id="RU362097"/>
    </source>
</evidence>
<dbReference type="PANTHER" id="PTHR30203">
    <property type="entry name" value="OUTER MEMBRANE CATION EFFLUX PROTEIN"/>
    <property type="match status" value="1"/>
</dbReference>
<comment type="caution">
    <text evidence="4">The sequence shown here is derived from an EMBL/GenBank/DDBJ whole genome shotgun (WGS) entry which is preliminary data.</text>
</comment>
<dbReference type="PANTHER" id="PTHR30203:SF25">
    <property type="entry name" value="OUTER MEMBRANE PROTEIN-RELATED"/>
    <property type="match status" value="1"/>
</dbReference>
<keyword evidence="2" id="KW-0812">Transmembrane</keyword>
<proteinExistence type="inferred from homology"/>
<evidence type="ECO:0000256" key="3">
    <source>
        <dbReference type="SAM" id="MobiDB-lite"/>
    </source>
</evidence>
<feature type="chain" id="PRO_5044999948" evidence="2">
    <location>
        <begin position="22"/>
        <end position="482"/>
    </location>
</feature>
<dbReference type="NCBIfam" id="TIGR01845">
    <property type="entry name" value="outer_NodT"/>
    <property type="match status" value="1"/>
</dbReference>
<keyword evidence="2" id="KW-0564">Palmitate</keyword>
<organism evidence="4 5">
    <name type="scientific">Pseudorhizobium tarimense</name>
    <dbReference type="NCBI Taxonomy" id="1079109"/>
    <lineage>
        <taxon>Bacteria</taxon>
        <taxon>Pseudomonadati</taxon>
        <taxon>Pseudomonadota</taxon>
        <taxon>Alphaproteobacteria</taxon>
        <taxon>Hyphomicrobiales</taxon>
        <taxon>Rhizobiaceae</taxon>
        <taxon>Rhizobium/Agrobacterium group</taxon>
        <taxon>Pseudorhizobium</taxon>
    </lineage>
</organism>
<name>A0ABV2H4V6_9HYPH</name>
<dbReference type="Pfam" id="PF02321">
    <property type="entry name" value="OEP"/>
    <property type="match status" value="2"/>
</dbReference>
<evidence type="ECO:0000313" key="4">
    <source>
        <dbReference type="EMBL" id="MET3585568.1"/>
    </source>
</evidence>
<gene>
    <name evidence="4" type="ORF">ABID21_001677</name>
</gene>
<feature type="region of interest" description="Disordered" evidence="3">
    <location>
        <begin position="107"/>
        <end position="129"/>
    </location>
</feature>
<dbReference type="Proteomes" id="UP001549031">
    <property type="component" value="Unassembled WGS sequence"/>
</dbReference>
<evidence type="ECO:0000256" key="1">
    <source>
        <dbReference type="ARBA" id="ARBA00007613"/>
    </source>
</evidence>
<dbReference type="InterPro" id="IPR003423">
    <property type="entry name" value="OMP_efflux"/>
</dbReference>
<dbReference type="InterPro" id="IPR010131">
    <property type="entry name" value="MdtP/NodT-like"/>
</dbReference>
<feature type="compositionally biased region" description="Low complexity" evidence="3">
    <location>
        <begin position="114"/>
        <end position="129"/>
    </location>
</feature>
<keyword evidence="2" id="KW-0472">Membrane</keyword>
<comment type="subcellular location">
    <subcellularLocation>
        <location evidence="2">Cell membrane</location>
        <topology evidence="2">Lipid-anchor</topology>
    </subcellularLocation>
</comment>
<comment type="similarity">
    <text evidence="1 2">Belongs to the outer membrane factor (OMF) (TC 1.B.17) family.</text>
</comment>
<dbReference type="PROSITE" id="PS51257">
    <property type="entry name" value="PROKAR_LIPOPROTEIN"/>
    <property type="match status" value="1"/>
</dbReference>
<sequence length="482" mass="50187">MKSIHTAAPLAMLLLSGCVVGTDHTAPAIALPAKYAEGPTTSNGDVTTVPWWTAFHDSRLNGYVVQGLAQNLDVLQALERINQAEANVVQAGAGALPSLDLGAQARRSGASELGGTPSATATATQTSVSGGPTASWFLDLFGLYRRSKEAALASLDAAYAAADVARLSLLQAVVSAYIDVRYYQERIALARQNLASRRETLELTRLQLEAGAASRLDVVQAEGLVNSTIAEIPALETAFRGAAHRVATLLGLPASSLIPELQKGAAQPVARFNVKAGVPADLIRNRPDIRAAERQLAAAVAQIGVAEAQLYPAITLGGSITPSYTRVGGGGESGLLSWSFGPTISLPIFDGGALKANVSAAESAAREAYLDWKQVVLNAVEETENALAAVARDARTVNALRDTVRSYEEALDLATASYRDGASSLLDVLDAQRQVSTAQSNLAQAVQQAAQDFVSLNVAIGGGYDYGQGLTRVASVAALPTK</sequence>
<protein>
    <submittedName>
        <fullName evidence="4">Multidrug efflux system outer membrane protein</fullName>
    </submittedName>
</protein>
<dbReference type="Gene3D" id="1.20.1600.10">
    <property type="entry name" value="Outer membrane efflux proteins (OEP)"/>
    <property type="match status" value="1"/>
</dbReference>